<evidence type="ECO:0000256" key="2">
    <source>
        <dbReference type="SAM" id="SignalP"/>
    </source>
</evidence>
<sequence>MSSHLMPLLPLLLFRMLFILPALLLVLRPLTDHSSSSSSSSSTRDRATHFVLCANALPISMLNSMTRFYPLNSLINNRQRGTAEQKSILGERVENDGQAKDLPEQKTTEDFSNNFGRLKLCPPGGRSFFEAFELACPMKRRRRKRHPMLGFGRAPTMAFGKGVAAKYSNVGGSADEADKGDGAVQQNWNIYRPANITEIMQICCSNGCEFADLLPHCGPFSLW</sequence>
<feature type="signal peptide" evidence="2">
    <location>
        <begin position="1"/>
        <end position="24"/>
    </location>
</feature>
<feature type="chain" id="PRO_5008146196" evidence="2">
    <location>
        <begin position="25"/>
        <end position="223"/>
    </location>
</feature>
<name>A0A183BHM1_GLOPA</name>
<dbReference type="Proteomes" id="UP000050741">
    <property type="component" value="Unassembled WGS sequence"/>
</dbReference>
<reference evidence="4" key="2">
    <citation type="submission" date="2016-06" db="UniProtKB">
        <authorList>
            <consortium name="WormBaseParasite"/>
        </authorList>
    </citation>
    <scope>IDENTIFICATION</scope>
</reference>
<keyword evidence="1 2" id="KW-0732">Signal</keyword>
<reference evidence="3" key="1">
    <citation type="submission" date="2014-05" db="EMBL/GenBank/DDBJ databases">
        <title>The genome and life-stage specific transcriptomes of Globodera pallida elucidate key aspects of plant parasitism by a cyst nematode.</title>
        <authorList>
            <person name="Cotton J.A."/>
            <person name="Lilley C.J."/>
            <person name="Jones L.M."/>
            <person name="Kikuchi T."/>
            <person name="Reid A.J."/>
            <person name="Thorpe P."/>
            <person name="Tsai I.J."/>
            <person name="Beasley H."/>
            <person name="Blok V."/>
            <person name="Cock P.J.A."/>
            <person name="Van den Akker S.E."/>
            <person name="Holroyd N."/>
            <person name="Hunt M."/>
            <person name="Mantelin S."/>
            <person name="Naghra H."/>
            <person name="Pain A."/>
            <person name="Palomares-Rius J.E."/>
            <person name="Zarowiecki M."/>
            <person name="Berriman M."/>
            <person name="Jones J.T."/>
            <person name="Urwin P.E."/>
        </authorList>
    </citation>
    <scope>NUCLEOTIDE SEQUENCE [LARGE SCALE GENOMIC DNA]</scope>
    <source>
        <strain evidence="3">Lindley</strain>
    </source>
</reference>
<evidence type="ECO:0000256" key="1">
    <source>
        <dbReference type="ARBA" id="ARBA00022729"/>
    </source>
</evidence>
<proteinExistence type="predicted"/>
<keyword evidence="3" id="KW-1185">Reference proteome</keyword>
<evidence type="ECO:0000313" key="3">
    <source>
        <dbReference type="Proteomes" id="UP000050741"/>
    </source>
</evidence>
<dbReference type="WBParaSite" id="GPLIN_000009900">
    <property type="protein sequence ID" value="GPLIN_000009900"/>
    <property type="gene ID" value="GPLIN_000009900"/>
</dbReference>
<dbReference type="InterPro" id="IPR036438">
    <property type="entry name" value="Insulin-like_sf"/>
</dbReference>
<dbReference type="AlphaFoldDB" id="A0A183BHM1"/>
<dbReference type="SUPFAM" id="SSF56994">
    <property type="entry name" value="Insulin-like"/>
    <property type="match status" value="1"/>
</dbReference>
<protein>
    <submittedName>
        <fullName evidence="4">IlGF domain-containing protein</fullName>
    </submittedName>
</protein>
<accession>A0A183BHM1</accession>
<organism evidence="3 4">
    <name type="scientific">Globodera pallida</name>
    <name type="common">Potato cyst nematode worm</name>
    <name type="synonym">Heterodera pallida</name>
    <dbReference type="NCBI Taxonomy" id="36090"/>
    <lineage>
        <taxon>Eukaryota</taxon>
        <taxon>Metazoa</taxon>
        <taxon>Ecdysozoa</taxon>
        <taxon>Nematoda</taxon>
        <taxon>Chromadorea</taxon>
        <taxon>Rhabditida</taxon>
        <taxon>Tylenchina</taxon>
        <taxon>Tylenchomorpha</taxon>
        <taxon>Tylenchoidea</taxon>
        <taxon>Heteroderidae</taxon>
        <taxon>Heteroderinae</taxon>
        <taxon>Globodera</taxon>
    </lineage>
</organism>
<evidence type="ECO:0000313" key="4">
    <source>
        <dbReference type="WBParaSite" id="GPLIN_000009900"/>
    </source>
</evidence>